<accession>A0A6A6GN37</accession>
<gene>
    <name evidence="3" type="ORF">BDZ85DRAFT_257069</name>
</gene>
<dbReference type="PANTHER" id="PTHR13395">
    <property type="entry name" value="SISTER CHROMATID COHESION PROTEIN DCC1-RELATED"/>
    <property type="match status" value="1"/>
</dbReference>
<evidence type="ECO:0008006" key="5">
    <source>
        <dbReference type="Google" id="ProtNLM"/>
    </source>
</evidence>
<dbReference type="InterPro" id="IPR019128">
    <property type="entry name" value="Dcc1"/>
</dbReference>
<dbReference type="GO" id="GO:0031390">
    <property type="term" value="C:Ctf18 RFC-like complex"/>
    <property type="evidence" value="ECO:0007669"/>
    <property type="project" value="InterPro"/>
</dbReference>
<evidence type="ECO:0000313" key="3">
    <source>
        <dbReference type="EMBL" id="KAF2226989.1"/>
    </source>
</evidence>
<dbReference type="GO" id="GO:0034088">
    <property type="term" value="P:maintenance of mitotic sister chromatid cohesion"/>
    <property type="evidence" value="ECO:0007669"/>
    <property type="project" value="TreeGrafter"/>
</dbReference>
<dbReference type="OrthoDB" id="5199543at2759"/>
<protein>
    <recommendedName>
        <fullName evidence="5">Sister chromatid cohesion protein Dcc1</fullName>
    </recommendedName>
</protein>
<dbReference type="Proteomes" id="UP000799538">
    <property type="component" value="Unassembled WGS sequence"/>
</dbReference>
<dbReference type="GO" id="GO:0006260">
    <property type="term" value="P:DNA replication"/>
    <property type="evidence" value="ECO:0007669"/>
    <property type="project" value="UniProtKB-KW"/>
</dbReference>
<evidence type="ECO:0000313" key="4">
    <source>
        <dbReference type="Proteomes" id="UP000799538"/>
    </source>
</evidence>
<dbReference type="Pfam" id="PF09724">
    <property type="entry name" value="Dcc1"/>
    <property type="match status" value="1"/>
</dbReference>
<dbReference type="EMBL" id="ML992502">
    <property type="protein sequence ID" value="KAF2226989.1"/>
    <property type="molecule type" value="Genomic_DNA"/>
</dbReference>
<comment type="similarity">
    <text evidence="1">Belongs to the DCC1 family.</text>
</comment>
<dbReference type="GO" id="GO:0000775">
    <property type="term" value="C:chromosome, centromeric region"/>
    <property type="evidence" value="ECO:0007669"/>
    <property type="project" value="TreeGrafter"/>
</dbReference>
<proteinExistence type="inferred from homology"/>
<reference evidence="4" key="1">
    <citation type="journal article" date="2020" name="Stud. Mycol.">
        <title>101 Dothideomycetes genomes: A test case for predicting lifestyles and emergence of pathogens.</title>
        <authorList>
            <person name="Haridas S."/>
            <person name="Albert R."/>
            <person name="Binder M."/>
            <person name="Bloem J."/>
            <person name="LaButti K."/>
            <person name="Salamov A."/>
            <person name="Andreopoulos B."/>
            <person name="Baker S."/>
            <person name="Barry K."/>
            <person name="Bills G."/>
            <person name="Bluhm B."/>
            <person name="Cannon C."/>
            <person name="Castanera R."/>
            <person name="Culley D."/>
            <person name="Daum C."/>
            <person name="Ezra D."/>
            <person name="Gonzalez J."/>
            <person name="Henrissat B."/>
            <person name="Kuo A."/>
            <person name="Liang C."/>
            <person name="Lipzen A."/>
            <person name="Lutzoni F."/>
            <person name="Magnuson J."/>
            <person name="Mondo S."/>
            <person name="Nolan M."/>
            <person name="Ohm R."/>
            <person name="Pangilinan J."/>
            <person name="Park H.-J."/>
            <person name="Ramirez L."/>
            <person name="Alfaro M."/>
            <person name="Sun H."/>
            <person name="Tritt A."/>
            <person name="Yoshinaga Y."/>
            <person name="Zwiers L.-H."/>
            <person name="Turgeon B."/>
            <person name="Goodwin S."/>
            <person name="Spatafora J."/>
            <person name="Crous P."/>
            <person name="Grigoriev I."/>
        </authorList>
    </citation>
    <scope>NUCLEOTIDE SEQUENCE [LARGE SCALE GENOMIC DNA]</scope>
    <source>
        <strain evidence="4">CECT 20119</strain>
    </source>
</reference>
<keyword evidence="2" id="KW-0235">DNA replication</keyword>
<dbReference type="AlphaFoldDB" id="A0A6A6GN37"/>
<keyword evidence="4" id="KW-1185">Reference proteome</keyword>
<evidence type="ECO:0000256" key="2">
    <source>
        <dbReference type="ARBA" id="ARBA00022705"/>
    </source>
</evidence>
<dbReference type="GO" id="GO:0000785">
    <property type="term" value="C:chromatin"/>
    <property type="evidence" value="ECO:0007669"/>
    <property type="project" value="TreeGrafter"/>
</dbReference>
<sequence length="338" mass="37117">MPSESQMQIPLLLSAQQDQFRLMELPAELVELLATQDPPMLYFKSADTGHAALCSSNQTFELRQVQTSNSVHITTPTSVAEQDGGSVAGLVSIAQCGSSLELTGKANGDAIAPLKALLPIFHDERTDNSPLEMPARSKLDVFSQIPLSEGECERGWQSLYAFETGSPKQSFRPSPRLLVKAWSSIMSSAVLDGVDLAGSVSQENLQAWMEASDDVPDALMHTIVNHLRDINSNGALDGLVTFDKTRTIQFTGTQLLYNLVEVEEDDYVRQWYNLLPEKWRSDAVVSDLPVKVQNLQDGKIRLSSAAGGAETTAETIIPTTATGKRKWHDKFKRARNAR</sequence>
<evidence type="ECO:0000256" key="1">
    <source>
        <dbReference type="ARBA" id="ARBA00007017"/>
    </source>
</evidence>
<organism evidence="3 4">
    <name type="scientific">Elsinoe ampelina</name>
    <dbReference type="NCBI Taxonomy" id="302913"/>
    <lineage>
        <taxon>Eukaryota</taxon>
        <taxon>Fungi</taxon>
        <taxon>Dikarya</taxon>
        <taxon>Ascomycota</taxon>
        <taxon>Pezizomycotina</taxon>
        <taxon>Dothideomycetes</taxon>
        <taxon>Dothideomycetidae</taxon>
        <taxon>Myriangiales</taxon>
        <taxon>Elsinoaceae</taxon>
        <taxon>Elsinoe</taxon>
    </lineage>
</organism>
<dbReference type="PANTHER" id="PTHR13395:SF6">
    <property type="entry name" value="SISTER CHROMATID COHESION PROTEIN DCC1"/>
    <property type="match status" value="1"/>
</dbReference>
<name>A0A6A6GN37_9PEZI</name>